<dbReference type="STRING" id="7070.D6X2T5"/>
<reference evidence="8 9" key="1">
    <citation type="journal article" date="2008" name="Nature">
        <title>The genome of the model beetle and pest Tribolium castaneum.</title>
        <authorList>
            <consortium name="Tribolium Genome Sequencing Consortium"/>
            <person name="Richards S."/>
            <person name="Gibbs R.A."/>
            <person name="Weinstock G.M."/>
            <person name="Brown S.J."/>
            <person name="Denell R."/>
            <person name="Beeman R.W."/>
            <person name="Gibbs R."/>
            <person name="Beeman R.W."/>
            <person name="Brown S.J."/>
            <person name="Bucher G."/>
            <person name="Friedrich M."/>
            <person name="Grimmelikhuijzen C.J."/>
            <person name="Klingler M."/>
            <person name="Lorenzen M."/>
            <person name="Richards S."/>
            <person name="Roth S."/>
            <person name="Schroder R."/>
            <person name="Tautz D."/>
            <person name="Zdobnov E.M."/>
            <person name="Muzny D."/>
            <person name="Gibbs R.A."/>
            <person name="Weinstock G.M."/>
            <person name="Attaway T."/>
            <person name="Bell S."/>
            <person name="Buhay C.J."/>
            <person name="Chandrabose M.N."/>
            <person name="Chavez D."/>
            <person name="Clerk-Blankenburg K.P."/>
            <person name="Cree A."/>
            <person name="Dao M."/>
            <person name="Davis C."/>
            <person name="Chacko J."/>
            <person name="Dinh H."/>
            <person name="Dugan-Rocha S."/>
            <person name="Fowler G."/>
            <person name="Garner T.T."/>
            <person name="Garnes J."/>
            <person name="Gnirke A."/>
            <person name="Hawes A."/>
            <person name="Hernandez J."/>
            <person name="Hines S."/>
            <person name="Holder M."/>
            <person name="Hume J."/>
            <person name="Jhangiani S.N."/>
            <person name="Joshi V."/>
            <person name="Khan Z.M."/>
            <person name="Jackson L."/>
            <person name="Kovar C."/>
            <person name="Kowis A."/>
            <person name="Lee S."/>
            <person name="Lewis L.R."/>
            <person name="Margolis J."/>
            <person name="Morgan M."/>
            <person name="Nazareth L.V."/>
            <person name="Nguyen N."/>
            <person name="Okwuonu G."/>
            <person name="Parker D."/>
            <person name="Richards S."/>
            <person name="Ruiz S.J."/>
            <person name="Santibanez J."/>
            <person name="Savard J."/>
            <person name="Scherer S.E."/>
            <person name="Schneider B."/>
            <person name="Sodergren E."/>
            <person name="Tautz D."/>
            <person name="Vattahil S."/>
            <person name="Villasana D."/>
            <person name="White C.S."/>
            <person name="Wright R."/>
            <person name="Park Y."/>
            <person name="Beeman R.W."/>
            <person name="Lord J."/>
            <person name="Oppert B."/>
            <person name="Lorenzen M."/>
            <person name="Brown S."/>
            <person name="Wang L."/>
            <person name="Savard J."/>
            <person name="Tautz D."/>
            <person name="Richards S."/>
            <person name="Weinstock G."/>
            <person name="Gibbs R.A."/>
            <person name="Liu Y."/>
            <person name="Worley K."/>
            <person name="Weinstock G."/>
            <person name="Elsik C.G."/>
            <person name="Reese J.T."/>
            <person name="Elhaik E."/>
            <person name="Landan G."/>
            <person name="Graur D."/>
            <person name="Arensburger P."/>
            <person name="Atkinson P."/>
            <person name="Beeman R.W."/>
            <person name="Beidler J."/>
            <person name="Brown S.J."/>
            <person name="Demuth J.P."/>
            <person name="Drury D.W."/>
            <person name="Du Y.Z."/>
            <person name="Fujiwara H."/>
            <person name="Lorenzen M."/>
            <person name="Maselli V."/>
            <person name="Osanai M."/>
            <person name="Park Y."/>
            <person name="Robertson H.M."/>
            <person name="Tu Z."/>
            <person name="Wang J.J."/>
            <person name="Wang S."/>
            <person name="Richards S."/>
            <person name="Song H."/>
            <person name="Zhang L."/>
            <person name="Sodergren E."/>
            <person name="Werner D."/>
            <person name="Stanke M."/>
            <person name="Morgenstern B."/>
            <person name="Solovyev V."/>
            <person name="Kosarev P."/>
            <person name="Brown G."/>
            <person name="Chen H.C."/>
            <person name="Ermolaeva O."/>
            <person name="Hlavina W."/>
            <person name="Kapustin Y."/>
            <person name="Kiryutin B."/>
            <person name="Kitts P."/>
            <person name="Maglott D."/>
            <person name="Pruitt K."/>
            <person name="Sapojnikov V."/>
            <person name="Souvorov A."/>
            <person name="Mackey A.J."/>
            <person name="Waterhouse R.M."/>
            <person name="Wyder S."/>
            <person name="Zdobnov E.M."/>
            <person name="Zdobnov E.M."/>
            <person name="Wyder S."/>
            <person name="Kriventseva E.V."/>
            <person name="Kadowaki T."/>
            <person name="Bork P."/>
            <person name="Aranda M."/>
            <person name="Bao R."/>
            <person name="Beermann A."/>
            <person name="Berns N."/>
            <person name="Bolognesi R."/>
            <person name="Bonneton F."/>
            <person name="Bopp D."/>
            <person name="Brown S.J."/>
            <person name="Bucher G."/>
            <person name="Butts T."/>
            <person name="Chaumot A."/>
            <person name="Denell R.E."/>
            <person name="Ferrier D.E."/>
            <person name="Friedrich M."/>
            <person name="Gordon C.M."/>
            <person name="Jindra M."/>
            <person name="Klingler M."/>
            <person name="Lan Q."/>
            <person name="Lattorff H.M."/>
            <person name="Laudet V."/>
            <person name="von Levetsow C."/>
            <person name="Liu Z."/>
            <person name="Lutz R."/>
            <person name="Lynch J.A."/>
            <person name="da Fonseca R.N."/>
            <person name="Posnien N."/>
            <person name="Reuter R."/>
            <person name="Roth S."/>
            <person name="Savard J."/>
            <person name="Schinko J.B."/>
            <person name="Schmitt C."/>
            <person name="Schoppmeier M."/>
            <person name="Schroder R."/>
            <person name="Shippy T.D."/>
            <person name="Simonnet F."/>
            <person name="Marques-Souza H."/>
            <person name="Tautz D."/>
            <person name="Tomoyasu Y."/>
            <person name="Trauner J."/>
            <person name="Van der Zee M."/>
            <person name="Vervoort M."/>
            <person name="Wittkopp N."/>
            <person name="Wimmer E.A."/>
            <person name="Yang X."/>
            <person name="Jones A.K."/>
            <person name="Sattelle D.B."/>
            <person name="Ebert P.R."/>
            <person name="Nelson D."/>
            <person name="Scott J.G."/>
            <person name="Beeman R.W."/>
            <person name="Muthukrishnan S."/>
            <person name="Kramer K.J."/>
            <person name="Arakane Y."/>
            <person name="Beeman R.W."/>
            <person name="Zhu Q."/>
            <person name="Hogenkamp D."/>
            <person name="Dixit R."/>
            <person name="Oppert B."/>
            <person name="Jiang H."/>
            <person name="Zou Z."/>
            <person name="Marshall J."/>
            <person name="Elpidina E."/>
            <person name="Vinokurov K."/>
            <person name="Oppert C."/>
            <person name="Zou Z."/>
            <person name="Evans J."/>
            <person name="Lu Z."/>
            <person name="Zhao P."/>
            <person name="Sumathipala N."/>
            <person name="Altincicek B."/>
            <person name="Vilcinskas A."/>
            <person name="Williams M."/>
            <person name="Hultmark D."/>
            <person name="Hetru C."/>
            <person name="Jiang H."/>
            <person name="Grimmelikhuijzen C.J."/>
            <person name="Hauser F."/>
            <person name="Cazzamali G."/>
            <person name="Williamson M."/>
            <person name="Park Y."/>
            <person name="Li B."/>
            <person name="Tanaka Y."/>
            <person name="Predel R."/>
            <person name="Neupert S."/>
            <person name="Schachtner J."/>
            <person name="Verleyen P."/>
            <person name="Raible F."/>
            <person name="Bork P."/>
            <person name="Friedrich M."/>
            <person name="Walden K.K."/>
            <person name="Robertson H.M."/>
            <person name="Angeli S."/>
            <person name="Foret S."/>
            <person name="Bucher G."/>
            <person name="Schuetz S."/>
            <person name="Maleszka R."/>
            <person name="Wimmer E.A."/>
            <person name="Beeman R.W."/>
            <person name="Lorenzen M."/>
            <person name="Tomoyasu Y."/>
            <person name="Miller S.C."/>
            <person name="Grossmann D."/>
            <person name="Bucher G."/>
        </authorList>
    </citation>
    <scope>NUCLEOTIDE SEQUENCE [LARGE SCALE GENOMIC DNA]</scope>
    <source>
        <strain evidence="8 9">Georgia GA2</strain>
    </source>
</reference>
<name>D6X2T5_TRICA</name>
<organism evidence="8 9">
    <name type="scientific">Tribolium castaneum</name>
    <name type="common">Red flour beetle</name>
    <dbReference type="NCBI Taxonomy" id="7070"/>
    <lineage>
        <taxon>Eukaryota</taxon>
        <taxon>Metazoa</taxon>
        <taxon>Ecdysozoa</taxon>
        <taxon>Arthropoda</taxon>
        <taxon>Hexapoda</taxon>
        <taxon>Insecta</taxon>
        <taxon>Pterygota</taxon>
        <taxon>Neoptera</taxon>
        <taxon>Endopterygota</taxon>
        <taxon>Coleoptera</taxon>
        <taxon>Polyphaga</taxon>
        <taxon>Cucujiformia</taxon>
        <taxon>Tenebrionidae</taxon>
        <taxon>Tenebrionidae incertae sedis</taxon>
        <taxon>Tribolium</taxon>
    </lineage>
</organism>
<dbReference type="OrthoDB" id="6416122at2759"/>
<evidence type="ECO:0000259" key="7">
    <source>
        <dbReference type="Pfam" id="PF24456"/>
    </source>
</evidence>
<dbReference type="eggNOG" id="ENOG502QTTI">
    <property type="taxonomic scope" value="Eukaryota"/>
</dbReference>
<dbReference type="FunCoup" id="D6X2T5">
    <property type="interactions" value="850"/>
</dbReference>
<evidence type="ECO:0000256" key="2">
    <source>
        <dbReference type="ARBA" id="ARBA00022692"/>
    </source>
</evidence>
<gene>
    <name evidence="8" type="primary">AUGUSTUS-3.0.2_12505</name>
    <name evidence="8" type="ORF">TcasGA2_TC012505</name>
</gene>
<dbReference type="GO" id="GO:0016020">
    <property type="term" value="C:membrane"/>
    <property type="evidence" value="ECO:0000318"/>
    <property type="project" value="GO_Central"/>
</dbReference>
<comment type="subcellular location">
    <subcellularLocation>
        <location evidence="1">Membrane</location>
        <topology evidence="1">Multi-pass membrane protein</topology>
    </subcellularLocation>
</comment>
<feature type="domain" description="RETREG1-3/ARL6IP-like N-terminal reticulon-homology" evidence="7">
    <location>
        <begin position="52"/>
        <end position="219"/>
    </location>
</feature>
<reference evidence="8 9" key="2">
    <citation type="journal article" date="2010" name="Nucleic Acids Res.">
        <title>BeetleBase in 2010: revisions to provide comprehensive genomic information for Tribolium castaneum.</title>
        <authorList>
            <person name="Kim H.S."/>
            <person name="Murphy T."/>
            <person name="Xia J."/>
            <person name="Caragea D."/>
            <person name="Park Y."/>
            <person name="Beeman R.W."/>
            <person name="Lorenzen M.D."/>
            <person name="Butcher S."/>
            <person name="Manak J.R."/>
            <person name="Brown S.J."/>
        </authorList>
    </citation>
    <scope>GENOME REANNOTATION</scope>
    <source>
        <strain evidence="8 9">Georgia GA2</strain>
    </source>
</reference>
<evidence type="ECO:0000256" key="1">
    <source>
        <dbReference type="ARBA" id="ARBA00004141"/>
    </source>
</evidence>
<dbReference type="GO" id="GO:0005783">
    <property type="term" value="C:endoplasmic reticulum"/>
    <property type="evidence" value="ECO:0007669"/>
    <property type="project" value="UniProtKB-ARBA"/>
</dbReference>
<keyword evidence="4 6" id="KW-0472">Membrane</keyword>
<evidence type="ECO:0000313" key="9">
    <source>
        <dbReference type="Proteomes" id="UP000007266"/>
    </source>
</evidence>
<dbReference type="OMA" id="WTGQKEK"/>
<keyword evidence="2 6" id="KW-0812">Transmembrane</keyword>
<evidence type="ECO:0000256" key="6">
    <source>
        <dbReference type="SAM" id="Phobius"/>
    </source>
</evidence>
<feature type="transmembrane region" description="Helical" evidence="6">
    <location>
        <begin position="91"/>
        <end position="109"/>
    </location>
</feature>
<feature type="region of interest" description="Disordered" evidence="5">
    <location>
        <begin position="1"/>
        <end position="20"/>
    </location>
</feature>
<keyword evidence="3 6" id="KW-1133">Transmembrane helix</keyword>
<evidence type="ECO:0000256" key="5">
    <source>
        <dbReference type="SAM" id="MobiDB-lite"/>
    </source>
</evidence>
<feature type="transmembrane region" description="Helical" evidence="6">
    <location>
        <begin position="183"/>
        <end position="199"/>
    </location>
</feature>
<keyword evidence="9" id="KW-1185">Reference proteome</keyword>
<dbReference type="PANTHER" id="PTHR20952">
    <property type="entry name" value="ADP-RIBOSYLATION-LIKE FACTOR 6-INTERACTING PROTEIN"/>
    <property type="match status" value="1"/>
</dbReference>
<dbReference type="Proteomes" id="UP000007266">
    <property type="component" value="Linkage group 9"/>
</dbReference>
<dbReference type="InParanoid" id="D6X2T5"/>
<dbReference type="InterPro" id="IPR052114">
    <property type="entry name" value="ER_autophagy_membrane_reg"/>
</dbReference>
<evidence type="ECO:0000256" key="4">
    <source>
        <dbReference type="ARBA" id="ARBA00023136"/>
    </source>
</evidence>
<proteinExistence type="predicted"/>
<dbReference type="PANTHER" id="PTHR20952:SF0">
    <property type="entry name" value="ADP-RIBOSYLATION FACTOR-LIKE PROTEIN 6-INTERACTING PROTEIN 1"/>
    <property type="match status" value="1"/>
</dbReference>
<feature type="transmembrane region" description="Helical" evidence="6">
    <location>
        <begin position="161"/>
        <end position="177"/>
    </location>
</feature>
<dbReference type="InterPro" id="IPR057282">
    <property type="entry name" value="RETREG1-3-like_RHD"/>
</dbReference>
<dbReference type="AlphaFoldDB" id="D6X2T5"/>
<accession>D6X2T5</accession>
<sequence>MADQAGDSPSESKYTHSFETEPPYETREYKFTYPSIMEAQIRKLRHGLENWREIILGAKRVLVWEKQWHPTAIVGGSTILFTFLWLLDPSILTVFSVFGLVLTIFDYLIPSIGSSMFKPEMWTARKEQEYEEFCTNVILYKARLELSWARFYKMKSTNRKMYFLLTMITLSALAWIGCTFNNLFLSYVFVTFLLLFPGMEHNGIITKWSEYVGTFLMELMRQTKSKGSQEKDD</sequence>
<evidence type="ECO:0000256" key="3">
    <source>
        <dbReference type="ARBA" id="ARBA00022989"/>
    </source>
</evidence>
<dbReference type="CDD" id="cd22559">
    <property type="entry name" value="Arl6IP1"/>
    <property type="match status" value="1"/>
</dbReference>
<evidence type="ECO:0000313" key="8">
    <source>
        <dbReference type="EMBL" id="EFA10290.2"/>
    </source>
</evidence>
<dbReference type="Pfam" id="PF24456">
    <property type="entry name" value="RHD_RETREG1-3"/>
    <property type="match status" value="1"/>
</dbReference>
<feature type="transmembrane region" description="Helical" evidence="6">
    <location>
        <begin position="68"/>
        <end position="85"/>
    </location>
</feature>
<dbReference type="EMBL" id="KQ971372">
    <property type="protein sequence ID" value="EFA10290.2"/>
    <property type="molecule type" value="Genomic_DNA"/>
</dbReference>
<dbReference type="KEGG" id="tca:660196"/>
<protein>
    <submittedName>
        <fullName evidence="8">ARL-6-interacting protein 1 homolog-like Protein</fullName>
    </submittedName>
</protein>
<dbReference type="HOGENOM" id="CLU_100749_0_0_1"/>